<gene>
    <name evidence="4" type="ORF">EKO27_g7975</name>
</gene>
<evidence type="ECO:0000313" key="5">
    <source>
        <dbReference type="Proteomes" id="UP000286045"/>
    </source>
</evidence>
<dbReference type="EMBL" id="RYZI01000280">
    <property type="protein sequence ID" value="RWA07134.1"/>
    <property type="molecule type" value="Genomic_DNA"/>
</dbReference>
<reference evidence="4 5" key="1">
    <citation type="submission" date="2018-12" db="EMBL/GenBank/DDBJ databases">
        <title>Draft genome sequence of Xylaria grammica IHI A82.</title>
        <authorList>
            <person name="Buettner E."/>
            <person name="Kellner H."/>
        </authorList>
    </citation>
    <scope>NUCLEOTIDE SEQUENCE [LARGE SCALE GENOMIC DNA]</scope>
    <source>
        <strain evidence="4 5">IHI A82</strain>
    </source>
</reference>
<sequence>MTDSADNPRQDAPPSFRLAPGKARPRVQVPEPLADHSSGNTKKQHKRSPAVVSISNEKTIRDQAPSNIASLKEGPEKAPIEAPTASAEKTDQACDPAKLVAKDGGSQAKSPLLEAEPTPGTSKPSLTNETESSSGSSETVTHVTPIRRDNSGKGAAAKSRKYYVNKPNALSFLDMDSPQLTPESIQRTVKEASKPPADNIKNTSPSAHSSSSTSSGPREDLFDVIGDHETDRSTSPERSINGDPRGHAADEAGPRARAGKIRRQSYGTPEMPRGNIQHPHASQEDLTPRAPNQHFTKHLRPERPPLTGHELLASRLSATLVYRSGPPLRPIYRRFETLNHRILLHLQDEICELEEQLRRLDAVDTQNRRLPNGIIPASRRAESMSSSELHWHKTDILGKIGFKLEQYNRVLSSFRETLSLSAPSSVDLQEYRGFLSSYAPIAEIETQFLDATDDLVYLGYSDEDEATNEDDVITPVSRSDITDFQPRRRVSILSQSDISRRYDGGRTPSPDQEVAPQVQSAVQDQHVMNKQLLMHLSIATAVAITLPILTFLVIPGFIGRMTVACLVGIGVLGALVQGEVMKFQASQQLFVSVGLYGGVMALLAGMVN</sequence>
<evidence type="ECO:0000256" key="1">
    <source>
        <dbReference type="SAM" id="MobiDB-lite"/>
    </source>
</evidence>
<keyword evidence="2" id="KW-0472">Membrane</keyword>
<keyword evidence="5" id="KW-1185">Reference proteome</keyword>
<proteinExistence type="predicted"/>
<dbReference type="Pfam" id="PF20237">
    <property type="entry name" value="DUF6594"/>
    <property type="match status" value="1"/>
</dbReference>
<feature type="transmembrane region" description="Helical" evidence="2">
    <location>
        <begin position="589"/>
        <end position="607"/>
    </location>
</feature>
<evidence type="ECO:0000313" key="4">
    <source>
        <dbReference type="EMBL" id="RWA07134.1"/>
    </source>
</evidence>
<accession>A0A439CY25</accession>
<evidence type="ECO:0000256" key="2">
    <source>
        <dbReference type="SAM" id="Phobius"/>
    </source>
</evidence>
<name>A0A439CY25_9PEZI</name>
<dbReference type="InterPro" id="IPR046529">
    <property type="entry name" value="DUF6594"/>
</dbReference>
<comment type="caution">
    <text evidence="4">The sequence shown here is derived from an EMBL/GenBank/DDBJ whole genome shotgun (WGS) entry which is preliminary data.</text>
</comment>
<feature type="domain" description="DUF6594" evidence="3">
    <location>
        <begin position="312"/>
        <end position="600"/>
    </location>
</feature>
<dbReference type="PANTHER" id="PTHR34502">
    <property type="entry name" value="DUF6594 DOMAIN-CONTAINING PROTEIN-RELATED"/>
    <property type="match status" value="1"/>
</dbReference>
<feature type="transmembrane region" description="Helical" evidence="2">
    <location>
        <begin position="532"/>
        <end position="554"/>
    </location>
</feature>
<feature type="transmembrane region" description="Helical" evidence="2">
    <location>
        <begin position="561"/>
        <end position="577"/>
    </location>
</feature>
<feature type="compositionally biased region" description="Polar residues" evidence="1">
    <location>
        <begin position="178"/>
        <end position="187"/>
    </location>
</feature>
<dbReference type="AlphaFoldDB" id="A0A439CY25"/>
<feature type="compositionally biased region" description="Low complexity" evidence="1">
    <location>
        <begin position="125"/>
        <end position="139"/>
    </location>
</feature>
<dbReference type="STRING" id="363999.A0A439CY25"/>
<keyword evidence="2" id="KW-1133">Transmembrane helix</keyword>
<dbReference type="PANTHER" id="PTHR34502:SF6">
    <property type="entry name" value="DUF6594 DOMAIN-CONTAINING PROTEIN"/>
    <property type="match status" value="1"/>
</dbReference>
<dbReference type="Proteomes" id="UP000286045">
    <property type="component" value="Unassembled WGS sequence"/>
</dbReference>
<protein>
    <recommendedName>
        <fullName evidence="3">DUF6594 domain-containing protein</fullName>
    </recommendedName>
</protein>
<feature type="compositionally biased region" description="Basic and acidic residues" evidence="1">
    <location>
        <begin position="244"/>
        <end position="254"/>
    </location>
</feature>
<organism evidence="4 5">
    <name type="scientific">Xylaria grammica</name>
    <dbReference type="NCBI Taxonomy" id="363999"/>
    <lineage>
        <taxon>Eukaryota</taxon>
        <taxon>Fungi</taxon>
        <taxon>Dikarya</taxon>
        <taxon>Ascomycota</taxon>
        <taxon>Pezizomycotina</taxon>
        <taxon>Sordariomycetes</taxon>
        <taxon>Xylariomycetidae</taxon>
        <taxon>Xylariales</taxon>
        <taxon>Xylariaceae</taxon>
        <taxon>Xylaria</taxon>
    </lineage>
</organism>
<keyword evidence="2" id="KW-0812">Transmembrane</keyword>
<feature type="compositionally biased region" description="Low complexity" evidence="1">
    <location>
        <begin position="204"/>
        <end position="215"/>
    </location>
</feature>
<evidence type="ECO:0000259" key="3">
    <source>
        <dbReference type="Pfam" id="PF20237"/>
    </source>
</evidence>
<feature type="compositionally biased region" description="Basic and acidic residues" evidence="1">
    <location>
        <begin position="217"/>
        <end position="235"/>
    </location>
</feature>
<feature type="region of interest" description="Disordered" evidence="1">
    <location>
        <begin position="1"/>
        <end position="306"/>
    </location>
</feature>